<sequence>MYVKSLTLKGFKSFASATSMRLEPGITCIVGPNGSGKSNVVDALAWVMGEQGAKSLRGGKMEDVIFAGTAGRAPLGRAEVTLTIDNTDGALPIDYTEVTISRTMFRNGGSDYAINGTSCRLLDVQELLSDSGIGREMHVIVGQGQLDTVLRATPEERRGFIEEAAGVLKHRKRKERALRKLEAMEANLTRVNDLTTEIRRQLGPLGRQAETARRAAVVQADVRDARLRLLADDLVQLSSTLEQEVADETALLARRAEVEEAIADLAGRLAHLEAEAEEARPELSRAQERFVGLSRLTERLASTRNVATDRVRLLSQDDGADATDPGRDPDALRAQAADLREQHAVLTDEIAAAQETLQAAVTAKADAERAYAAEQQRLARVARAVADRREGLARLQGQVGAKASRIEAGEAEIERLRGSAGAATTRAAEAEREFAALEATIAVDEEGEEGLDEAYERAAAEHERLEAEVDAQRDAERAADRDRQSGTARVEALELSLRRKDGAAALLAAGDEAHAVSGSVAALLQVDDGHEAALAAALGWAADALAVGTVDGAVAALATLRREDAGRAALLVGATARPVDPTGWPALPAGARWARDVVRCPDDLRPAVEVLLERVALVADTQEAARLCEQGVIGVTPEGDVVAPGWVRGGSSAAPSLLEIQSALDAAREQVAEATARGEQARFALAAAQARATEAATAVEAALERLHDSDARMSAVAERLGSLGSAARTARAEAERAQAAITAAEATLATNRAEHDELRARLEAAAEQGDEAESADPAERDRLDAAATAARTHEMEVRLGLRTREERARALADRATSLETSAQAELVARERQAARLERRRREAQVAEAVRVAATYAVQQLSVAAERADTLRQRAEAQRTERESELAVVRRALAAQQEELRLLTDTAHRDEVARTQQRLRIEQLQTRAVEELGVDPEVLVDEFGPDRPIPVVVDPHAPQDERRAAEEAPPRPFVREEQEKRLRSAERKLGALGRINPLALEEFAALEERHTFLTTQLEDLRSSKRDLLDIVKEVDERVEQVFAEAFRDTAEQFEQVFGRLFPGGEGRLVLTDPSDMLTTGLEVEARPPGKKIKRLSLLSGGERSLVAVALLVSIFKARPSPFYIMDEVEAALDDANLGRLITLFEELRGSSQLIVITHQKKTMEIADALYGVTMRGDGVTTVVSQRMRDVQDPAVAQPA</sequence>
<dbReference type="HAMAP" id="MF_01894">
    <property type="entry name" value="Smc_prok"/>
    <property type="match status" value="1"/>
</dbReference>
<feature type="region of interest" description="Disordered" evidence="8">
    <location>
        <begin position="460"/>
        <end position="486"/>
    </location>
</feature>
<proteinExistence type="inferred from homology"/>
<accession>A0A542E399</accession>
<dbReference type="OrthoDB" id="9808768at2"/>
<dbReference type="FunFam" id="3.40.50.300:FF:000984">
    <property type="entry name" value="Chromosome partition protein Smc"/>
    <property type="match status" value="1"/>
</dbReference>
<feature type="coiled-coil region" evidence="7">
    <location>
        <begin position="167"/>
        <end position="194"/>
    </location>
</feature>
<dbReference type="SMART" id="SM00968">
    <property type="entry name" value="SMC_hinge"/>
    <property type="match status" value="1"/>
</dbReference>
<dbReference type="GO" id="GO:0007062">
    <property type="term" value="P:sister chromatid cohesion"/>
    <property type="evidence" value="ECO:0007669"/>
    <property type="project" value="InterPro"/>
</dbReference>
<name>A0A542E399_9MICO</name>
<dbReference type="Gene3D" id="3.40.50.300">
    <property type="entry name" value="P-loop containing nucleotide triphosphate hydrolases"/>
    <property type="match status" value="2"/>
</dbReference>
<dbReference type="GO" id="GO:0007059">
    <property type="term" value="P:chromosome segregation"/>
    <property type="evidence" value="ECO:0007669"/>
    <property type="project" value="UniProtKB-UniRule"/>
</dbReference>
<dbReference type="NCBIfam" id="TIGR02168">
    <property type="entry name" value="SMC_prok_B"/>
    <property type="match status" value="1"/>
</dbReference>
<keyword evidence="2 7" id="KW-0963">Cytoplasm</keyword>
<dbReference type="AlphaFoldDB" id="A0A542E399"/>
<dbReference type="InterPro" id="IPR010935">
    <property type="entry name" value="SMC_hinge"/>
</dbReference>
<dbReference type="InterPro" id="IPR036277">
    <property type="entry name" value="SMC_hinge_sf"/>
</dbReference>
<dbReference type="GO" id="GO:0016887">
    <property type="term" value="F:ATP hydrolysis activity"/>
    <property type="evidence" value="ECO:0007669"/>
    <property type="project" value="InterPro"/>
</dbReference>
<evidence type="ECO:0000256" key="4">
    <source>
        <dbReference type="ARBA" id="ARBA00022840"/>
    </source>
</evidence>
<evidence type="ECO:0000256" key="2">
    <source>
        <dbReference type="ARBA" id="ARBA00022490"/>
    </source>
</evidence>
<evidence type="ECO:0000256" key="7">
    <source>
        <dbReference type="HAMAP-Rule" id="MF_01894"/>
    </source>
</evidence>
<dbReference type="SUPFAM" id="SSF75553">
    <property type="entry name" value="Smc hinge domain"/>
    <property type="match status" value="1"/>
</dbReference>
<evidence type="ECO:0000313" key="10">
    <source>
        <dbReference type="EMBL" id="TQJ09811.1"/>
    </source>
</evidence>
<feature type="binding site" evidence="7">
    <location>
        <begin position="32"/>
        <end position="39"/>
    </location>
    <ligand>
        <name>ATP</name>
        <dbReference type="ChEBI" id="CHEBI:30616"/>
    </ligand>
</feature>
<dbReference type="Pfam" id="PF06470">
    <property type="entry name" value="SMC_hinge"/>
    <property type="match status" value="1"/>
</dbReference>
<dbReference type="GO" id="GO:0005694">
    <property type="term" value="C:chromosome"/>
    <property type="evidence" value="ECO:0007669"/>
    <property type="project" value="InterPro"/>
</dbReference>
<comment type="subcellular location">
    <subcellularLocation>
        <location evidence="1 7">Cytoplasm</location>
    </subcellularLocation>
</comment>
<dbReference type="InterPro" id="IPR003395">
    <property type="entry name" value="RecF/RecN/SMC_N"/>
</dbReference>
<organism evidence="10 11">
    <name type="scientific">Lapillicoccus jejuensis</name>
    <dbReference type="NCBI Taxonomy" id="402171"/>
    <lineage>
        <taxon>Bacteria</taxon>
        <taxon>Bacillati</taxon>
        <taxon>Actinomycetota</taxon>
        <taxon>Actinomycetes</taxon>
        <taxon>Micrococcales</taxon>
        <taxon>Intrasporangiaceae</taxon>
        <taxon>Lapillicoccus</taxon>
    </lineage>
</organism>
<comment type="subunit">
    <text evidence="7">Homodimer.</text>
</comment>
<feature type="coiled-coil region" evidence="7">
    <location>
        <begin position="255"/>
        <end position="289"/>
    </location>
</feature>
<feature type="coiled-coil region" evidence="7">
    <location>
        <begin position="819"/>
        <end position="880"/>
    </location>
</feature>
<keyword evidence="5 7" id="KW-0175">Coiled coil</keyword>
<dbReference type="EMBL" id="VFMN01000001">
    <property type="protein sequence ID" value="TQJ09811.1"/>
    <property type="molecule type" value="Genomic_DNA"/>
</dbReference>
<dbReference type="GO" id="GO:0003677">
    <property type="term" value="F:DNA binding"/>
    <property type="evidence" value="ECO:0007669"/>
    <property type="project" value="UniProtKB-UniRule"/>
</dbReference>
<evidence type="ECO:0000256" key="8">
    <source>
        <dbReference type="SAM" id="MobiDB-lite"/>
    </source>
</evidence>
<comment type="domain">
    <text evidence="7">Contains large globular domains required for ATP hydrolysis at each terminus and a third globular domain forming a flexible hinge near the middle of the molecule. These domains are separated by coiled-coil structures.</text>
</comment>
<comment type="caution">
    <text evidence="10">The sequence shown here is derived from an EMBL/GenBank/DDBJ whole genome shotgun (WGS) entry which is preliminary data.</text>
</comment>
<evidence type="ECO:0000256" key="6">
    <source>
        <dbReference type="ARBA" id="ARBA00023125"/>
    </source>
</evidence>
<keyword evidence="6 7" id="KW-0238">DNA-binding</keyword>
<protein>
    <recommendedName>
        <fullName evidence="7">Chromosome partition protein Smc</fullName>
    </recommendedName>
</protein>
<feature type="domain" description="SMC hinge" evidence="9">
    <location>
        <begin position="514"/>
        <end position="628"/>
    </location>
</feature>
<evidence type="ECO:0000256" key="1">
    <source>
        <dbReference type="ARBA" id="ARBA00004496"/>
    </source>
</evidence>
<dbReference type="PANTHER" id="PTHR43977">
    <property type="entry name" value="STRUCTURAL MAINTENANCE OF CHROMOSOMES PROTEIN 3"/>
    <property type="match status" value="1"/>
</dbReference>
<dbReference type="GO" id="GO:0006260">
    <property type="term" value="P:DNA replication"/>
    <property type="evidence" value="ECO:0007669"/>
    <property type="project" value="UniProtKB-UniRule"/>
</dbReference>
<feature type="coiled-coil region" evidence="7">
    <location>
        <begin position="727"/>
        <end position="775"/>
    </location>
</feature>
<comment type="function">
    <text evidence="7">Required for chromosome condensation and partitioning.</text>
</comment>
<dbReference type="Gene3D" id="3.30.70.1620">
    <property type="match status" value="1"/>
</dbReference>
<feature type="region of interest" description="Disordered" evidence="8">
    <location>
        <begin position="948"/>
        <end position="972"/>
    </location>
</feature>
<dbReference type="Pfam" id="PF02463">
    <property type="entry name" value="SMC_N"/>
    <property type="match status" value="1"/>
</dbReference>
<dbReference type="PIRSF" id="PIRSF005719">
    <property type="entry name" value="SMC"/>
    <property type="match status" value="1"/>
</dbReference>
<dbReference type="RefSeq" id="WP_141849123.1">
    <property type="nucleotide sequence ID" value="NZ_BAAAPR010000007.1"/>
</dbReference>
<gene>
    <name evidence="7" type="primary">smc</name>
    <name evidence="10" type="ORF">FB458_2927</name>
</gene>
<feature type="coiled-coil region" evidence="7">
    <location>
        <begin position="336"/>
        <end position="384"/>
    </location>
</feature>
<evidence type="ECO:0000313" key="11">
    <source>
        <dbReference type="Proteomes" id="UP000317893"/>
    </source>
</evidence>
<keyword evidence="4 7" id="KW-0067">ATP-binding</keyword>
<evidence type="ECO:0000259" key="9">
    <source>
        <dbReference type="SMART" id="SM00968"/>
    </source>
</evidence>
<feature type="compositionally biased region" description="Basic and acidic residues" evidence="8">
    <location>
        <begin position="956"/>
        <end position="972"/>
    </location>
</feature>
<feature type="coiled-coil region" evidence="7">
    <location>
        <begin position="974"/>
        <end position="1036"/>
    </location>
</feature>
<evidence type="ECO:0000256" key="3">
    <source>
        <dbReference type="ARBA" id="ARBA00022741"/>
    </source>
</evidence>
<comment type="similarity">
    <text evidence="7">Belongs to the SMC family.</text>
</comment>
<dbReference type="FunFam" id="3.40.50.300:FF:000901">
    <property type="entry name" value="Chromosome partition protein Smc"/>
    <property type="match status" value="1"/>
</dbReference>
<dbReference type="CDD" id="cd03278">
    <property type="entry name" value="ABC_SMC_barmotin"/>
    <property type="match status" value="1"/>
</dbReference>
<dbReference type="GO" id="GO:0030261">
    <property type="term" value="P:chromosome condensation"/>
    <property type="evidence" value="ECO:0007669"/>
    <property type="project" value="InterPro"/>
</dbReference>
<dbReference type="GO" id="GO:0005737">
    <property type="term" value="C:cytoplasm"/>
    <property type="evidence" value="ECO:0007669"/>
    <property type="project" value="UniProtKB-SubCell"/>
</dbReference>
<evidence type="ECO:0000256" key="5">
    <source>
        <dbReference type="ARBA" id="ARBA00023054"/>
    </source>
</evidence>
<dbReference type="Proteomes" id="UP000317893">
    <property type="component" value="Unassembled WGS sequence"/>
</dbReference>
<reference evidence="10 11" key="1">
    <citation type="submission" date="2019-06" db="EMBL/GenBank/DDBJ databases">
        <title>Sequencing the genomes of 1000 actinobacteria strains.</title>
        <authorList>
            <person name="Klenk H.-P."/>
        </authorList>
    </citation>
    <scope>NUCLEOTIDE SEQUENCE [LARGE SCALE GENOMIC DNA]</scope>
    <source>
        <strain evidence="10 11">DSM 18607</strain>
    </source>
</reference>
<dbReference type="InterPro" id="IPR027417">
    <property type="entry name" value="P-loop_NTPase"/>
</dbReference>
<dbReference type="InterPro" id="IPR024704">
    <property type="entry name" value="SMC"/>
</dbReference>
<keyword evidence="11" id="KW-1185">Reference proteome</keyword>
<feature type="compositionally biased region" description="Basic and acidic residues" evidence="8">
    <location>
        <begin position="460"/>
        <end position="484"/>
    </location>
</feature>
<dbReference type="InterPro" id="IPR011890">
    <property type="entry name" value="SMC_prok"/>
</dbReference>
<dbReference type="Gene3D" id="1.20.1060.20">
    <property type="match status" value="1"/>
</dbReference>
<keyword evidence="3 7" id="KW-0547">Nucleotide-binding</keyword>
<dbReference type="GO" id="GO:0005524">
    <property type="term" value="F:ATP binding"/>
    <property type="evidence" value="ECO:0007669"/>
    <property type="project" value="UniProtKB-UniRule"/>
</dbReference>
<dbReference type="SUPFAM" id="SSF52540">
    <property type="entry name" value="P-loop containing nucleoside triphosphate hydrolases"/>
    <property type="match status" value="1"/>
</dbReference>